<feature type="signal peptide" evidence="1">
    <location>
        <begin position="1"/>
        <end position="26"/>
    </location>
</feature>
<dbReference type="Proteomes" id="UP000308530">
    <property type="component" value="Chromosome"/>
</dbReference>
<evidence type="ECO:0000313" key="3">
    <source>
        <dbReference type="EMBL" id="QLF69609.1"/>
    </source>
</evidence>
<feature type="chain" id="PRO_5045383557" evidence="1">
    <location>
        <begin position="27"/>
        <end position="339"/>
    </location>
</feature>
<dbReference type="Gene3D" id="2.60.40.3680">
    <property type="match status" value="1"/>
</dbReference>
<evidence type="ECO:0000256" key="1">
    <source>
        <dbReference type="SAM" id="SignalP"/>
    </source>
</evidence>
<keyword evidence="1" id="KW-0732">Signal</keyword>
<organism evidence="3 4">
    <name type="scientific">Peteryoungia desertarenae</name>
    <dbReference type="NCBI Taxonomy" id="1813451"/>
    <lineage>
        <taxon>Bacteria</taxon>
        <taxon>Pseudomonadati</taxon>
        <taxon>Pseudomonadota</taxon>
        <taxon>Alphaproteobacteria</taxon>
        <taxon>Hyphomicrobiales</taxon>
        <taxon>Rhizobiaceae</taxon>
        <taxon>Peteryoungia</taxon>
    </lineage>
</organism>
<protein>
    <submittedName>
        <fullName evidence="3">DUF4424 domain-containing protein</fullName>
    </submittedName>
</protein>
<reference evidence="3 4" key="1">
    <citation type="submission" date="2020-06" db="EMBL/GenBank/DDBJ databases">
        <title>Genome sequence of Rhizobium sp strain ADMK78.</title>
        <authorList>
            <person name="Rahi P."/>
        </authorList>
    </citation>
    <scope>NUCLEOTIDE SEQUENCE [LARGE SCALE GENOMIC DNA]</scope>
    <source>
        <strain evidence="3 4">ADMK78</strain>
    </source>
</reference>
<proteinExistence type="predicted"/>
<feature type="domain" description="DUF4424" evidence="2">
    <location>
        <begin position="26"/>
        <end position="332"/>
    </location>
</feature>
<gene>
    <name evidence="3" type="ORF">FE840_008670</name>
</gene>
<keyword evidence="4" id="KW-1185">Reference proteome</keyword>
<dbReference type="Pfam" id="PF14415">
    <property type="entry name" value="DUF4424"/>
    <property type="match status" value="1"/>
</dbReference>
<evidence type="ECO:0000259" key="2">
    <source>
        <dbReference type="Pfam" id="PF14415"/>
    </source>
</evidence>
<dbReference type="InterPro" id="IPR025538">
    <property type="entry name" value="DUF4424"/>
</dbReference>
<dbReference type="EMBL" id="CP058350">
    <property type="protein sequence ID" value="QLF69609.1"/>
    <property type="molecule type" value="Genomic_DNA"/>
</dbReference>
<accession>A0ABX6QMB2</accession>
<name>A0ABX6QMB2_9HYPH</name>
<sequence length="339" mass="37857">MSRPVGSRRMLATLALCMLAAPSVHANDTTAVLGSGGLVFTRSDTIRMVREDLYISPTRVTVDYVYRNDSNEPFSTIVAFPMPRIGGDPYSMADIPDQESDNFMGFSVTQDGKSITPNLQQRALLKGIDFTAELQAHGVPLQPFAEATSAALRAVSPDVLSRWESQGLIINMAYAENGAPPPDYYPAWELDAVYWWETTFPPGKDVAVSHAYRPSVGGTVAMVFIQDGKPTEAYAEYKERYCIDDDFMKLAARLEKNQNFETGNVYFERWLSYILTTGANWAGPIENFKLTVDKEHEKNYISFCGEGVRKVGPTTFEMTATDFYPQRDLDLLLIVPVNY</sequence>
<evidence type="ECO:0000313" key="4">
    <source>
        <dbReference type="Proteomes" id="UP000308530"/>
    </source>
</evidence>